<organism evidence="1 2">
    <name type="scientific">Dryococelus australis</name>
    <dbReference type="NCBI Taxonomy" id="614101"/>
    <lineage>
        <taxon>Eukaryota</taxon>
        <taxon>Metazoa</taxon>
        <taxon>Ecdysozoa</taxon>
        <taxon>Arthropoda</taxon>
        <taxon>Hexapoda</taxon>
        <taxon>Insecta</taxon>
        <taxon>Pterygota</taxon>
        <taxon>Neoptera</taxon>
        <taxon>Polyneoptera</taxon>
        <taxon>Phasmatodea</taxon>
        <taxon>Verophasmatodea</taxon>
        <taxon>Anareolatae</taxon>
        <taxon>Phasmatidae</taxon>
        <taxon>Eurycanthinae</taxon>
        <taxon>Dryococelus</taxon>
    </lineage>
</organism>
<keyword evidence="2" id="KW-1185">Reference proteome</keyword>
<gene>
    <name evidence="1" type="ORF">PR048_017060</name>
</gene>
<dbReference type="Proteomes" id="UP001159363">
    <property type="component" value="Chromosome 5"/>
</dbReference>
<sequence length="568" mass="63230">MRHLMRVPVSPLAFARSFAMSRQLGLKVEVKQLPMEPAPYYTTTVSCQSLTRRRCVSAQGTGNIRGLLQPITWRRAELCPSSMSCRLQSTREGGKRSQVLRAFGLIILARLKQKIHFLLLTCLLPPKTSSFAVNLLGGAVRRLQRGVCVSRVLRGRLNRDWETSSKYFPWWPGGGGAPDLSRPSSRNRCNASASTSACHTVYTSRWCLCGTPTDKTTGDPLSLPPSLILFFSPPRLFTSRVAAWRPGAQTNLCRCGACALDTLVRERAYCRGTATFSDQRSMRGYDDCLRVVVTSCRYMPTRRWLYGLKPQRRCRAFGYRRGGLQATPPSFPQVKVYLHRLYPSPSTLATFTMSVQAGLFIRSGSAGAPSVFISPVALDHLLLFKQHVWKLTPQPLFALLSQLGGVVASRVTWQERTIPAYSPLSLPAPSIAGNLSSRAPWTNQLPRRERFFLGSSHPPPLSVRPTSSAIGVPWCLRRGEELGRGRPLTSSSPPPAMRSFRGRSQLFCCPRLTVVKRTSLLPSPLSFRVLQSPRLAHVTCIGSRHLPQSERILDSAFLLPRRLMRIAT</sequence>
<proteinExistence type="predicted"/>
<protein>
    <submittedName>
        <fullName evidence="1">Uncharacterized protein</fullName>
    </submittedName>
</protein>
<name>A0ABQ9H8F8_9NEOP</name>
<comment type="caution">
    <text evidence="1">The sequence shown here is derived from an EMBL/GenBank/DDBJ whole genome shotgun (WGS) entry which is preliminary data.</text>
</comment>
<accession>A0ABQ9H8F8</accession>
<reference evidence="1 2" key="1">
    <citation type="submission" date="2023-02" db="EMBL/GenBank/DDBJ databases">
        <title>LHISI_Scaffold_Assembly.</title>
        <authorList>
            <person name="Stuart O.P."/>
            <person name="Cleave R."/>
            <person name="Magrath M.J.L."/>
            <person name="Mikheyev A.S."/>
        </authorList>
    </citation>
    <scope>NUCLEOTIDE SEQUENCE [LARGE SCALE GENOMIC DNA]</scope>
    <source>
        <strain evidence="1">Daus_M_001</strain>
        <tissue evidence="1">Leg muscle</tissue>
    </source>
</reference>
<evidence type="ECO:0000313" key="2">
    <source>
        <dbReference type="Proteomes" id="UP001159363"/>
    </source>
</evidence>
<evidence type="ECO:0000313" key="1">
    <source>
        <dbReference type="EMBL" id="KAJ8880590.1"/>
    </source>
</evidence>
<dbReference type="EMBL" id="JARBHB010000006">
    <property type="protein sequence ID" value="KAJ8880590.1"/>
    <property type="molecule type" value="Genomic_DNA"/>
</dbReference>